<sequence>MPTSSQPSCFSTGDGRVFLHLDVLDALISLEKAPAYAPVGAKHVLADHVVFPLDPFTDVTNFGNISVPAIHNK</sequence>
<dbReference type="EMBL" id="JANPWB010000002">
    <property type="protein sequence ID" value="KAJ1210963.1"/>
    <property type="molecule type" value="Genomic_DNA"/>
</dbReference>
<evidence type="ECO:0000313" key="2">
    <source>
        <dbReference type="Proteomes" id="UP001066276"/>
    </source>
</evidence>
<organism evidence="1 2">
    <name type="scientific">Pleurodeles waltl</name>
    <name type="common">Iberian ribbed newt</name>
    <dbReference type="NCBI Taxonomy" id="8319"/>
    <lineage>
        <taxon>Eukaryota</taxon>
        <taxon>Metazoa</taxon>
        <taxon>Chordata</taxon>
        <taxon>Craniata</taxon>
        <taxon>Vertebrata</taxon>
        <taxon>Euteleostomi</taxon>
        <taxon>Amphibia</taxon>
        <taxon>Batrachia</taxon>
        <taxon>Caudata</taxon>
        <taxon>Salamandroidea</taxon>
        <taxon>Salamandridae</taxon>
        <taxon>Pleurodelinae</taxon>
        <taxon>Pleurodeles</taxon>
    </lineage>
</organism>
<dbReference type="Proteomes" id="UP001066276">
    <property type="component" value="Chromosome 1_2"/>
</dbReference>
<protein>
    <submittedName>
        <fullName evidence="1">Uncharacterized protein</fullName>
    </submittedName>
</protein>
<keyword evidence="2" id="KW-1185">Reference proteome</keyword>
<dbReference type="AlphaFoldDB" id="A0AAV7WA92"/>
<reference evidence="1" key="1">
    <citation type="journal article" date="2022" name="bioRxiv">
        <title>Sequencing and chromosome-scale assembly of the giantPleurodeles waltlgenome.</title>
        <authorList>
            <person name="Brown T."/>
            <person name="Elewa A."/>
            <person name="Iarovenko S."/>
            <person name="Subramanian E."/>
            <person name="Araus A.J."/>
            <person name="Petzold A."/>
            <person name="Susuki M."/>
            <person name="Suzuki K.-i.T."/>
            <person name="Hayashi T."/>
            <person name="Toyoda A."/>
            <person name="Oliveira C."/>
            <person name="Osipova E."/>
            <person name="Leigh N.D."/>
            <person name="Simon A."/>
            <person name="Yun M.H."/>
        </authorList>
    </citation>
    <scope>NUCLEOTIDE SEQUENCE</scope>
    <source>
        <strain evidence="1">20211129_DDA</strain>
        <tissue evidence="1">Liver</tissue>
    </source>
</reference>
<gene>
    <name evidence="1" type="ORF">NDU88_006325</name>
</gene>
<comment type="caution">
    <text evidence="1">The sequence shown here is derived from an EMBL/GenBank/DDBJ whole genome shotgun (WGS) entry which is preliminary data.</text>
</comment>
<proteinExistence type="predicted"/>
<evidence type="ECO:0000313" key="1">
    <source>
        <dbReference type="EMBL" id="KAJ1210963.1"/>
    </source>
</evidence>
<name>A0AAV7WA92_PLEWA</name>
<accession>A0AAV7WA92</accession>